<dbReference type="InterPro" id="IPR001764">
    <property type="entry name" value="Glyco_hydro_3_N"/>
</dbReference>
<dbReference type="SUPFAM" id="SSF51445">
    <property type="entry name" value="(Trans)glycosidases"/>
    <property type="match status" value="1"/>
</dbReference>
<dbReference type="Pfam" id="PF00933">
    <property type="entry name" value="Glyco_hydro_3"/>
    <property type="match status" value="1"/>
</dbReference>
<dbReference type="PANTHER" id="PTHR42715:SF3">
    <property type="entry name" value="BETA-GLUCOSIDASE B-RELATED"/>
    <property type="match status" value="1"/>
</dbReference>
<dbReference type="Proteomes" id="UP000461585">
    <property type="component" value="Unassembled WGS sequence"/>
</dbReference>
<dbReference type="InterPro" id="IPR013783">
    <property type="entry name" value="Ig-like_fold"/>
</dbReference>
<organism evidence="4 5">
    <name type="scientific">Anaerotalea alkaliphila</name>
    <dbReference type="NCBI Taxonomy" id="2662126"/>
    <lineage>
        <taxon>Bacteria</taxon>
        <taxon>Bacillati</taxon>
        <taxon>Bacillota</taxon>
        <taxon>Clostridia</taxon>
        <taxon>Eubacteriales</taxon>
        <taxon>Anaerotalea</taxon>
    </lineage>
</organism>
<feature type="domain" description="Fibronectin type III-like" evidence="3">
    <location>
        <begin position="607"/>
        <end position="677"/>
    </location>
</feature>
<protein>
    <submittedName>
        <fullName evidence="4">Glycosyl hydrolase</fullName>
    </submittedName>
</protein>
<dbReference type="SUPFAM" id="SSF52279">
    <property type="entry name" value="Beta-D-glucan exohydrolase, C-terminal domain"/>
    <property type="match status" value="1"/>
</dbReference>
<dbReference type="InterPro" id="IPR036962">
    <property type="entry name" value="Glyco_hydro_3_N_sf"/>
</dbReference>
<evidence type="ECO:0000313" key="5">
    <source>
        <dbReference type="Proteomes" id="UP000461585"/>
    </source>
</evidence>
<keyword evidence="5" id="KW-1185">Reference proteome</keyword>
<evidence type="ECO:0000256" key="2">
    <source>
        <dbReference type="ARBA" id="ARBA00022801"/>
    </source>
</evidence>
<dbReference type="RefSeq" id="WP_162371128.1">
    <property type="nucleotide sequence ID" value="NZ_JAAEEH010000038.1"/>
</dbReference>
<reference evidence="4 5" key="1">
    <citation type="submission" date="2020-01" db="EMBL/GenBank/DDBJ databases">
        <title>Anaeroalcalibacter tamaniensis gen. nov., sp. nov., moderately halophilic strictly anaerobic fermenter bacterium from mud volcano of Taman peninsula.</title>
        <authorList>
            <person name="Frolova A."/>
            <person name="Merkel A.Y."/>
            <person name="Slobodkin A.I."/>
        </authorList>
    </citation>
    <scope>NUCLEOTIDE SEQUENCE [LARGE SCALE GENOMIC DNA]</scope>
    <source>
        <strain evidence="4 5">F-3ap</strain>
    </source>
</reference>
<dbReference type="InterPro" id="IPR002772">
    <property type="entry name" value="Glyco_hydro_3_C"/>
</dbReference>
<comment type="caution">
    <text evidence="4">The sequence shown here is derived from an EMBL/GenBank/DDBJ whole genome shotgun (WGS) entry which is preliminary data.</text>
</comment>
<proteinExistence type="inferred from homology"/>
<dbReference type="EMBL" id="JAAEEH010000038">
    <property type="protein sequence ID" value="NDL68404.1"/>
    <property type="molecule type" value="Genomic_DNA"/>
</dbReference>
<dbReference type="SMART" id="SM01217">
    <property type="entry name" value="Fn3_like"/>
    <property type="match status" value="1"/>
</dbReference>
<sequence length="689" mass="75417">MKCTKEHRLEFTDRAAELLKGMTLEEKVSLMSGKMSLRQEMADREVDPENKHYNYIPYPAGGIERLGIPPMLFCDGPRGVVCGTGKATCFPVPMLRGASFDVELEERIGHAIGREVRAFGGNFFGGVCVNLPYNPGWGRSQETYGEESFHLGQMGSALVRGVQEEDVIACVKHFAFNQMENARFKVDVTCNKRTEREVYLPHFKECIEAGAASVMSSYNLYQGVRCGHHHYLLNEVLKGEWDFDGFVVSDFYWGVKDTVEAANGGQDIEMAHTLYFGDKLVQAVRDGLVPEEKVDKSALRIIRTLLAFTAQHKAAADPSVLACGEHVSLALESARKGITLLQNEGQVLPFDRERVKKLLVLGTLGDKEPIGDHGSSWVRPPYVISPLQGLEMAAPGTEVTFHPGDDLETARKLAAAADAVVFVVGYDHNDEGEFVSEDEAEGFTGAMGGDRKGSLGLHPKDVELIKAVGPANGNAAVVLIGGNMIMMTEWKDAVGAVLMAYYPGMEGGRALGEILFGDVNPSGKLPFVLPHEEGDLPAVDWDATGQWYDYYHGYAKLEKEGKEPLLPYGFGGSYTTFEISDPAFKAEKDQVLASCKVRNTGGRAGEEVVQLYVGFGNSAVDRPVKLLRGFRRVSLAPGEEREVAIACPIGKLAYFNERTGAMEVERMEYQVYIGTSAHDRDLAAGTITI</sequence>
<dbReference type="PANTHER" id="PTHR42715">
    <property type="entry name" value="BETA-GLUCOSIDASE"/>
    <property type="match status" value="1"/>
</dbReference>
<evidence type="ECO:0000256" key="1">
    <source>
        <dbReference type="ARBA" id="ARBA00005336"/>
    </source>
</evidence>
<dbReference type="InterPro" id="IPR036881">
    <property type="entry name" value="Glyco_hydro_3_C_sf"/>
</dbReference>
<keyword evidence="2 4" id="KW-0378">Hydrolase</keyword>
<dbReference type="Gene3D" id="3.40.50.1700">
    <property type="entry name" value="Glycoside hydrolase family 3 C-terminal domain"/>
    <property type="match status" value="1"/>
</dbReference>
<dbReference type="AlphaFoldDB" id="A0A7X5KN18"/>
<dbReference type="GO" id="GO:0008422">
    <property type="term" value="F:beta-glucosidase activity"/>
    <property type="evidence" value="ECO:0007669"/>
    <property type="project" value="UniProtKB-ARBA"/>
</dbReference>
<dbReference type="Gene3D" id="2.60.40.10">
    <property type="entry name" value="Immunoglobulins"/>
    <property type="match status" value="1"/>
</dbReference>
<gene>
    <name evidence="4" type="ORF">GXN74_11700</name>
</gene>
<accession>A0A7X5KN18</accession>
<comment type="similarity">
    <text evidence="1">Belongs to the glycosyl hydrolase 3 family.</text>
</comment>
<evidence type="ECO:0000259" key="3">
    <source>
        <dbReference type="SMART" id="SM01217"/>
    </source>
</evidence>
<name>A0A7X5KN18_9FIRM</name>
<evidence type="ECO:0000313" key="4">
    <source>
        <dbReference type="EMBL" id="NDL68404.1"/>
    </source>
</evidence>
<dbReference type="InterPro" id="IPR026891">
    <property type="entry name" value="Fn3-like"/>
</dbReference>
<dbReference type="Pfam" id="PF14310">
    <property type="entry name" value="Fn3-like"/>
    <property type="match status" value="1"/>
</dbReference>
<dbReference type="Pfam" id="PF01915">
    <property type="entry name" value="Glyco_hydro_3_C"/>
    <property type="match status" value="1"/>
</dbReference>
<dbReference type="InterPro" id="IPR050288">
    <property type="entry name" value="Cellulose_deg_GH3"/>
</dbReference>
<dbReference type="GO" id="GO:0009251">
    <property type="term" value="P:glucan catabolic process"/>
    <property type="evidence" value="ECO:0007669"/>
    <property type="project" value="TreeGrafter"/>
</dbReference>
<dbReference type="InterPro" id="IPR017853">
    <property type="entry name" value="GH"/>
</dbReference>
<dbReference type="FunFam" id="2.60.40.10:FF:000495">
    <property type="entry name" value="Periplasmic beta-glucosidase"/>
    <property type="match status" value="1"/>
</dbReference>
<dbReference type="PRINTS" id="PR00133">
    <property type="entry name" value="GLHYDRLASE3"/>
</dbReference>
<dbReference type="Gene3D" id="3.20.20.300">
    <property type="entry name" value="Glycoside hydrolase, family 3, N-terminal domain"/>
    <property type="match status" value="1"/>
</dbReference>